<organism evidence="9 10">
    <name type="scientific">Sphingomonas tabacisoli</name>
    <dbReference type="NCBI Taxonomy" id="2249466"/>
    <lineage>
        <taxon>Bacteria</taxon>
        <taxon>Pseudomonadati</taxon>
        <taxon>Pseudomonadota</taxon>
        <taxon>Alphaproteobacteria</taxon>
        <taxon>Sphingomonadales</taxon>
        <taxon>Sphingomonadaceae</taxon>
        <taxon>Sphingomonas</taxon>
    </lineage>
</organism>
<dbReference type="SUPFAM" id="SSF52317">
    <property type="entry name" value="Class I glutamine amidotransferase-like"/>
    <property type="match status" value="1"/>
</dbReference>
<dbReference type="PANTHER" id="PTHR47552">
    <property type="entry name" value="PHOSPHORIBOSYLFORMYLGLYCINAMIDINE SYNTHASE SUBUNIT PURQ"/>
    <property type="match status" value="1"/>
</dbReference>
<dbReference type="EC" id="6.3.5.3" evidence="8"/>
<evidence type="ECO:0000256" key="1">
    <source>
        <dbReference type="ARBA" id="ARBA00022490"/>
    </source>
</evidence>
<dbReference type="SMART" id="SM01211">
    <property type="entry name" value="GATase_5"/>
    <property type="match status" value="1"/>
</dbReference>
<dbReference type="InterPro" id="IPR029062">
    <property type="entry name" value="Class_I_gatase-like"/>
</dbReference>
<dbReference type="InterPro" id="IPR010075">
    <property type="entry name" value="PRibForGlyAmidine_synth_PurQ"/>
</dbReference>
<comment type="function">
    <text evidence="8">Part of the phosphoribosylformylglycinamidine synthase complex involved in the purines biosynthetic pathway. Catalyzes the ATP-dependent conversion of formylglycinamide ribonucleotide (FGAR) and glutamine to yield formylglycinamidine ribonucleotide (FGAM) and glutamate. The FGAM synthase complex is composed of three subunits. PurQ produces an ammonia molecule by converting glutamine to glutamate. PurL transfers the ammonia molecule to FGAR to form FGAM in an ATP-dependent manner. PurS interacts with PurQ and PurL and is thought to assist in the transfer of the ammonia molecule from PurQ to PurL.</text>
</comment>
<keyword evidence="3 8" id="KW-0547">Nucleotide-binding</keyword>
<keyword evidence="2 8" id="KW-0436">Ligase</keyword>
<dbReference type="Pfam" id="PF13507">
    <property type="entry name" value="GATase_5"/>
    <property type="match status" value="1"/>
</dbReference>
<feature type="active site" evidence="8">
    <location>
        <position position="197"/>
    </location>
</feature>
<keyword evidence="6 8" id="KW-0067">ATP-binding</keyword>
<sequence>MKSAVIVFPGSNCDRDLAVAIEQVTGRAPAMVWHRDTDLPDGTSLVALPGGFSYGDYLRTGAISARSPIMDAVAKAAERGVPVLGVCNGFQVLTEAGLLPGALMRNAGLNFICRDVALTVENSQSAFTSRYDAGETITIPVAHHDGNYFADDATLDRLEGEGRVAFRYAEACNGSARNIAGILNAQGNVLGMMPHPERKVEAAHGGTDGRRLFEGLLETVGA</sequence>
<keyword evidence="5 8" id="KW-0378">Hydrolase</keyword>
<name>A0ABW4HYX6_9SPHN</name>
<dbReference type="PROSITE" id="PS51273">
    <property type="entry name" value="GATASE_TYPE_1"/>
    <property type="match status" value="1"/>
</dbReference>
<evidence type="ECO:0000256" key="7">
    <source>
        <dbReference type="ARBA" id="ARBA00022962"/>
    </source>
</evidence>
<dbReference type="PANTHER" id="PTHR47552:SF1">
    <property type="entry name" value="PHOSPHORIBOSYLFORMYLGLYCINAMIDINE SYNTHASE SUBUNIT PURQ"/>
    <property type="match status" value="1"/>
</dbReference>
<keyword evidence="4 8" id="KW-0658">Purine biosynthesis</keyword>
<evidence type="ECO:0000313" key="10">
    <source>
        <dbReference type="Proteomes" id="UP001597115"/>
    </source>
</evidence>
<comment type="catalytic activity">
    <reaction evidence="8">
        <text>N(2)-formyl-N(1)-(5-phospho-beta-D-ribosyl)glycinamide + L-glutamine + ATP + H2O = 2-formamido-N(1)-(5-O-phospho-beta-D-ribosyl)acetamidine + L-glutamate + ADP + phosphate + H(+)</text>
        <dbReference type="Rhea" id="RHEA:17129"/>
        <dbReference type="ChEBI" id="CHEBI:15377"/>
        <dbReference type="ChEBI" id="CHEBI:15378"/>
        <dbReference type="ChEBI" id="CHEBI:29985"/>
        <dbReference type="ChEBI" id="CHEBI:30616"/>
        <dbReference type="ChEBI" id="CHEBI:43474"/>
        <dbReference type="ChEBI" id="CHEBI:58359"/>
        <dbReference type="ChEBI" id="CHEBI:147286"/>
        <dbReference type="ChEBI" id="CHEBI:147287"/>
        <dbReference type="ChEBI" id="CHEBI:456216"/>
        <dbReference type="EC" id="6.3.5.3"/>
    </reaction>
</comment>
<evidence type="ECO:0000256" key="4">
    <source>
        <dbReference type="ARBA" id="ARBA00022755"/>
    </source>
</evidence>
<accession>A0ABW4HYX6</accession>
<keyword evidence="10" id="KW-1185">Reference proteome</keyword>
<comment type="caution">
    <text evidence="9">The sequence shown here is derived from an EMBL/GenBank/DDBJ whole genome shotgun (WGS) entry which is preliminary data.</text>
</comment>
<evidence type="ECO:0000256" key="6">
    <source>
        <dbReference type="ARBA" id="ARBA00022840"/>
    </source>
</evidence>
<gene>
    <name evidence="8 9" type="primary">purQ</name>
    <name evidence="9" type="ORF">ACFSCW_03530</name>
</gene>
<protein>
    <recommendedName>
        <fullName evidence="8">Phosphoribosylformylglycinamidine synthase subunit PurQ</fullName>
        <shortName evidence="8">FGAM synthase</shortName>
        <ecNumber evidence="8">6.3.5.3</ecNumber>
    </recommendedName>
    <alternativeName>
        <fullName evidence="8">Formylglycinamide ribonucleotide amidotransferase subunit I</fullName>
        <shortName evidence="8">FGAR amidotransferase I</shortName>
        <shortName evidence="8">FGAR-AT I</shortName>
    </alternativeName>
    <alternativeName>
        <fullName evidence="8">Glutaminase PurQ</fullName>
        <ecNumber evidence="8">3.5.1.2</ecNumber>
    </alternativeName>
    <alternativeName>
        <fullName evidence="8">Phosphoribosylformylglycinamidine synthase subunit I</fullName>
    </alternativeName>
</protein>
<reference evidence="10" key="1">
    <citation type="journal article" date="2019" name="Int. J. Syst. Evol. Microbiol.">
        <title>The Global Catalogue of Microorganisms (GCM) 10K type strain sequencing project: providing services to taxonomists for standard genome sequencing and annotation.</title>
        <authorList>
            <consortium name="The Broad Institute Genomics Platform"/>
            <consortium name="The Broad Institute Genome Sequencing Center for Infectious Disease"/>
            <person name="Wu L."/>
            <person name="Ma J."/>
        </authorList>
    </citation>
    <scope>NUCLEOTIDE SEQUENCE [LARGE SCALE GENOMIC DNA]</scope>
    <source>
        <strain evidence="10">CGMCC 1.16275</strain>
    </source>
</reference>
<dbReference type="NCBIfam" id="NF002957">
    <property type="entry name" value="PRK03619.1"/>
    <property type="match status" value="1"/>
</dbReference>
<comment type="catalytic activity">
    <reaction evidence="8">
        <text>L-glutamine + H2O = L-glutamate + NH4(+)</text>
        <dbReference type="Rhea" id="RHEA:15889"/>
        <dbReference type="ChEBI" id="CHEBI:15377"/>
        <dbReference type="ChEBI" id="CHEBI:28938"/>
        <dbReference type="ChEBI" id="CHEBI:29985"/>
        <dbReference type="ChEBI" id="CHEBI:58359"/>
        <dbReference type="EC" id="3.5.1.2"/>
    </reaction>
</comment>
<dbReference type="EC" id="3.5.1.2" evidence="8"/>
<dbReference type="Gene3D" id="3.40.50.880">
    <property type="match status" value="1"/>
</dbReference>
<comment type="subcellular location">
    <subcellularLocation>
        <location evidence="8">Cytoplasm</location>
    </subcellularLocation>
</comment>
<evidence type="ECO:0000256" key="5">
    <source>
        <dbReference type="ARBA" id="ARBA00022801"/>
    </source>
</evidence>
<evidence type="ECO:0000256" key="2">
    <source>
        <dbReference type="ARBA" id="ARBA00022598"/>
    </source>
</evidence>
<evidence type="ECO:0000256" key="3">
    <source>
        <dbReference type="ARBA" id="ARBA00022741"/>
    </source>
</evidence>
<evidence type="ECO:0000313" key="9">
    <source>
        <dbReference type="EMBL" id="MFD1610868.1"/>
    </source>
</evidence>
<dbReference type="CDD" id="cd01740">
    <property type="entry name" value="GATase1_FGAR_AT"/>
    <property type="match status" value="1"/>
</dbReference>
<comment type="subunit">
    <text evidence="8">Part of the FGAM synthase complex composed of 1 PurL, 1 PurQ and 2 PurS subunits.</text>
</comment>
<keyword evidence="1 8" id="KW-0963">Cytoplasm</keyword>
<dbReference type="NCBIfam" id="TIGR01737">
    <property type="entry name" value="FGAM_synth_I"/>
    <property type="match status" value="1"/>
</dbReference>
<proteinExistence type="inferred from homology"/>
<keyword evidence="7 8" id="KW-0315">Glutamine amidotransferase</keyword>
<feature type="active site" description="Nucleophile" evidence="8">
    <location>
        <position position="87"/>
    </location>
</feature>
<dbReference type="EMBL" id="JBHUDY010000001">
    <property type="protein sequence ID" value="MFD1610868.1"/>
    <property type="molecule type" value="Genomic_DNA"/>
</dbReference>
<dbReference type="Proteomes" id="UP001597115">
    <property type="component" value="Unassembled WGS sequence"/>
</dbReference>
<dbReference type="GO" id="GO:0004642">
    <property type="term" value="F:phosphoribosylformylglycinamidine synthase activity"/>
    <property type="evidence" value="ECO:0007669"/>
    <property type="project" value="UniProtKB-EC"/>
</dbReference>
<feature type="active site" evidence="8">
    <location>
        <position position="195"/>
    </location>
</feature>
<dbReference type="RefSeq" id="WP_380886955.1">
    <property type="nucleotide sequence ID" value="NZ_JBHUDY010000001.1"/>
</dbReference>
<evidence type="ECO:0000256" key="8">
    <source>
        <dbReference type="HAMAP-Rule" id="MF_00421"/>
    </source>
</evidence>
<dbReference type="GO" id="GO:0004359">
    <property type="term" value="F:glutaminase activity"/>
    <property type="evidence" value="ECO:0007669"/>
    <property type="project" value="UniProtKB-EC"/>
</dbReference>
<comment type="pathway">
    <text evidence="8">Purine metabolism; IMP biosynthesis via de novo pathway; 5-amino-1-(5-phospho-D-ribosyl)imidazole from N(2)-formyl-N(1)-(5-phospho-D-ribosyl)glycinamide: step 1/2.</text>
</comment>
<dbReference type="HAMAP" id="MF_00421">
    <property type="entry name" value="PurQ"/>
    <property type="match status" value="1"/>
</dbReference>
<dbReference type="PIRSF" id="PIRSF001586">
    <property type="entry name" value="FGAM_synth_I"/>
    <property type="match status" value="1"/>
</dbReference>